<dbReference type="GO" id="GO:0005789">
    <property type="term" value="C:endoplasmic reticulum membrane"/>
    <property type="evidence" value="ECO:0007669"/>
    <property type="project" value="UniProtKB-SubCell"/>
</dbReference>
<dbReference type="InterPro" id="IPR056173">
    <property type="entry name" value="Sec20_C"/>
</dbReference>
<evidence type="ECO:0000256" key="3">
    <source>
        <dbReference type="ARBA" id="ARBA00022692"/>
    </source>
</evidence>
<comment type="caution">
    <text evidence="13">The sequence shown here is derived from an EMBL/GenBank/DDBJ whole genome shotgun (WGS) entry which is preliminary data.</text>
</comment>
<accession>A0AAV5A910</accession>
<protein>
    <recommendedName>
        <fullName evidence="12">Sec20 C-terminal domain-containing protein</fullName>
    </recommendedName>
</protein>
<dbReference type="InterPro" id="IPR005606">
    <property type="entry name" value="Sec20"/>
</dbReference>
<evidence type="ECO:0000256" key="9">
    <source>
        <dbReference type="ARBA" id="ARBA00037934"/>
    </source>
</evidence>
<dbReference type="Proteomes" id="UP001050691">
    <property type="component" value="Unassembled WGS sequence"/>
</dbReference>
<dbReference type="GO" id="GO:0031201">
    <property type="term" value="C:SNARE complex"/>
    <property type="evidence" value="ECO:0007669"/>
    <property type="project" value="TreeGrafter"/>
</dbReference>
<evidence type="ECO:0000256" key="6">
    <source>
        <dbReference type="ARBA" id="ARBA00022989"/>
    </source>
</evidence>
<comment type="subcellular location">
    <subcellularLocation>
        <location evidence="1">Endoplasmic reticulum membrane</location>
        <topology evidence="1">Single-pass type IV membrane protein</topology>
    </subcellularLocation>
</comment>
<keyword evidence="4" id="KW-0256">Endoplasmic reticulum</keyword>
<evidence type="ECO:0000313" key="13">
    <source>
        <dbReference type="EMBL" id="GJJ11116.1"/>
    </source>
</evidence>
<feature type="transmembrane region" description="Helical" evidence="11">
    <location>
        <begin position="203"/>
        <end position="220"/>
    </location>
</feature>
<keyword evidence="2" id="KW-0813">Transport</keyword>
<evidence type="ECO:0000256" key="7">
    <source>
        <dbReference type="ARBA" id="ARBA00023054"/>
    </source>
</evidence>
<reference evidence="13" key="1">
    <citation type="submission" date="2021-10" db="EMBL/GenBank/DDBJ databases">
        <title>De novo Genome Assembly of Clathrus columnatus (Basidiomycota, Fungi) Using Illumina and Nanopore Sequence Data.</title>
        <authorList>
            <person name="Ogiso-Tanaka E."/>
            <person name="Itagaki H."/>
            <person name="Hosoya T."/>
            <person name="Hosaka K."/>
        </authorList>
    </citation>
    <scope>NUCLEOTIDE SEQUENCE</scope>
    <source>
        <strain evidence="13">MO-923</strain>
    </source>
</reference>
<evidence type="ECO:0000259" key="12">
    <source>
        <dbReference type="Pfam" id="PF03908"/>
    </source>
</evidence>
<evidence type="ECO:0000256" key="5">
    <source>
        <dbReference type="ARBA" id="ARBA00022892"/>
    </source>
</evidence>
<gene>
    <name evidence="13" type="ORF">Clacol_005347</name>
</gene>
<evidence type="ECO:0000256" key="10">
    <source>
        <dbReference type="SAM" id="Coils"/>
    </source>
</evidence>
<dbReference type="GO" id="GO:0006890">
    <property type="term" value="P:retrograde vesicle-mediated transport, Golgi to endoplasmic reticulum"/>
    <property type="evidence" value="ECO:0007669"/>
    <property type="project" value="InterPro"/>
</dbReference>
<dbReference type="EMBL" id="BPWL01000006">
    <property type="protein sequence ID" value="GJJ11116.1"/>
    <property type="molecule type" value="Genomic_DNA"/>
</dbReference>
<name>A0AAV5A910_9AGAM</name>
<dbReference type="PANTHER" id="PTHR12825">
    <property type="entry name" value="BNIP1-RELATED"/>
    <property type="match status" value="1"/>
</dbReference>
<evidence type="ECO:0000256" key="2">
    <source>
        <dbReference type="ARBA" id="ARBA00022448"/>
    </source>
</evidence>
<keyword evidence="8 11" id="KW-0472">Membrane</keyword>
<keyword evidence="7 10" id="KW-0175">Coiled coil</keyword>
<comment type="similarity">
    <text evidence="9">Belongs to the SEC20 family.</text>
</comment>
<feature type="coiled-coil region" evidence="10">
    <location>
        <begin position="69"/>
        <end position="96"/>
    </location>
</feature>
<feature type="domain" description="Sec20 C-terminal" evidence="12">
    <location>
        <begin position="135"/>
        <end position="224"/>
    </location>
</feature>
<evidence type="ECO:0000256" key="8">
    <source>
        <dbReference type="ARBA" id="ARBA00023136"/>
    </source>
</evidence>
<dbReference type="AlphaFoldDB" id="A0AAV5A910"/>
<keyword evidence="6 11" id="KW-1133">Transmembrane helix</keyword>
<keyword evidence="3 11" id="KW-0812">Transmembrane</keyword>
<organism evidence="13 14">
    <name type="scientific">Clathrus columnatus</name>
    <dbReference type="NCBI Taxonomy" id="1419009"/>
    <lineage>
        <taxon>Eukaryota</taxon>
        <taxon>Fungi</taxon>
        <taxon>Dikarya</taxon>
        <taxon>Basidiomycota</taxon>
        <taxon>Agaricomycotina</taxon>
        <taxon>Agaricomycetes</taxon>
        <taxon>Phallomycetidae</taxon>
        <taxon>Phallales</taxon>
        <taxon>Clathraceae</taxon>
        <taxon>Clathrus</taxon>
    </lineage>
</organism>
<evidence type="ECO:0000256" key="4">
    <source>
        <dbReference type="ARBA" id="ARBA00022824"/>
    </source>
</evidence>
<dbReference type="PANTHER" id="PTHR12825:SF0">
    <property type="entry name" value="VESICLE TRANSPORT PROTEIN SEC20"/>
    <property type="match status" value="1"/>
</dbReference>
<dbReference type="Pfam" id="PF03908">
    <property type="entry name" value="Sec20"/>
    <property type="match status" value="1"/>
</dbReference>
<proteinExistence type="inferred from homology"/>
<keyword evidence="5" id="KW-0931">ER-Golgi transport</keyword>
<evidence type="ECO:0000256" key="1">
    <source>
        <dbReference type="ARBA" id="ARBA00004163"/>
    </source>
</evidence>
<evidence type="ECO:0000256" key="11">
    <source>
        <dbReference type="SAM" id="Phobius"/>
    </source>
</evidence>
<evidence type="ECO:0000313" key="14">
    <source>
        <dbReference type="Proteomes" id="UP001050691"/>
    </source>
</evidence>
<dbReference type="GO" id="GO:0005484">
    <property type="term" value="F:SNAP receptor activity"/>
    <property type="evidence" value="ECO:0007669"/>
    <property type="project" value="InterPro"/>
</dbReference>
<sequence length="314" mass="35854">MAPITITFSEDANELIEQLDRRQKDIQDFQIPRLRDYKGSLAGQQEYAADLREDSLELLIDDQPRQRIREQLAVKVEDYKKTLEQLRNDMRVALLTSKRTIDSMSKSNREELFRSSVMKEKKLNEKANGSLMDASNDVTEALQRTMGLMQGELERSVLSVQMLDESSANLRSATLVHDNLTTLLDTSKYLIVALQKSDWVDRLLLFGALFFFFMVVLFILKQRVLDRTFRAAFWWTRFLPNFTSSKRPLEVPTSAAQSVVSTLVETITSEVTTTSAVSTIVETIISEVMTTISSTLEHVPDVETLIPIPIHEEL</sequence>
<keyword evidence="14" id="KW-1185">Reference proteome</keyword>